<evidence type="ECO:0000256" key="2">
    <source>
        <dbReference type="ARBA" id="ARBA00008040"/>
    </source>
</evidence>
<evidence type="ECO:0000256" key="3">
    <source>
        <dbReference type="ARBA" id="ARBA00022617"/>
    </source>
</evidence>
<feature type="domain" description="Cytochrome b5 heme-binding" evidence="13">
    <location>
        <begin position="505"/>
        <end position="581"/>
    </location>
</feature>
<dbReference type="EMBL" id="KV429097">
    <property type="protein sequence ID" value="KZT65958.1"/>
    <property type="molecule type" value="Genomic_DNA"/>
</dbReference>
<evidence type="ECO:0000256" key="10">
    <source>
        <dbReference type="ARBA" id="ARBA00067004"/>
    </source>
</evidence>
<accession>A0A165MPK2</accession>
<dbReference type="Pfam" id="PF00173">
    <property type="entry name" value="Cyt-b5"/>
    <property type="match status" value="1"/>
</dbReference>
<evidence type="ECO:0000256" key="8">
    <source>
        <dbReference type="ARBA" id="ARBA00023004"/>
    </source>
</evidence>
<keyword evidence="3" id="KW-0349">Heme</keyword>
<sequence length="582" mass="62974">MAQVIVVGGGLAGLSAAHTLLERGANVLMLDKQPFMGGNSTKATSGINGAGTQTQQELHIPDNAKLFFDDTKRSARELARDDLIRVLTGRSGDAVNWLQDKFGLDLSKVARLGGHSQPRTHRGNAQFPGMVITYAQMERLEDLAVAQPDRVTIKKKARVTKLVRDGEAVVGVEYTHNGKTETAYGPVILATGGYAADFTQNSLLKKYRPEYYDLPTTNGEHCTGDGHKLALAIGANAVDLEKVQVHPTGLVDPNEPEAKVKFLAAEALRGVGGLLLDNEGKRFVDELQHRDYVTGKMWENGKYPIRLVLNGQASKEIEWHCKHYVGRGLMKRYENGEQLAKDMGLKPEQLKKTFDDYNEVVRAKKDPFGKKFFSPGEWRMNDYFNVAIMTPVLHYTMGGLEIDHESRVLSHSSKPIPGLFAAGEVAGGVHGANRLGGSSLLGCVVFGRVSGDSAASYLLQRIGPLAEKAAGRLGAVSGHLGGESSSSGAAAPEEKKADAKSSGGAKAFTAEEVAKHKSKDDIWVIIDNQVLDVTSFLPDHPGGEKAILLYAGRDATEEFNMLHDPKVIPRYAPDSVIGSLKK</sequence>
<evidence type="ECO:0000256" key="4">
    <source>
        <dbReference type="ARBA" id="ARBA00022630"/>
    </source>
</evidence>
<dbReference type="Pfam" id="PF00890">
    <property type="entry name" value="FAD_binding_2"/>
    <property type="match status" value="1"/>
</dbReference>
<evidence type="ECO:0000313" key="15">
    <source>
        <dbReference type="Proteomes" id="UP000076727"/>
    </source>
</evidence>
<dbReference type="Proteomes" id="UP000076727">
    <property type="component" value="Unassembled WGS sequence"/>
</dbReference>
<dbReference type="AlphaFoldDB" id="A0A165MPK2"/>
<dbReference type="GO" id="GO:0020037">
    <property type="term" value="F:heme binding"/>
    <property type="evidence" value="ECO:0007669"/>
    <property type="project" value="InterPro"/>
</dbReference>
<dbReference type="EC" id="1.3.1.6" evidence="10"/>
<dbReference type="OrthoDB" id="10254877at2759"/>
<keyword evidence="8" id="KW-0408">Iron</keyword>
<dbReference type="SUPFAM" id="SSF55856">
    <property type="entry name" value="Cytochrome b5-like heme/steroid binding domain"/>
    <property type="match status" value="1"/>
</dbReference>
<dbReference type="GO" id="GO:0016156">
    <property type="term" value="F:fumarate reductase (NADH) activity"/>
    <property type="evidence" value="ECO:0007669"/>
    <property type="project" value="UniProtKB-EC"/>
</dbReference>
<dbReference type="InterPro" id="IPR036400">
    <property type="entry name" value="Cyt_B5-like_heme/steroid_sf"/>
</dbReference>
<protein>
    <recommendedName>
        <fullName evidence="10">fumarate reductase (NADH)</fullName>
        <ecNumber evidence="10">1.3.1.6</ecNumber>
    </recommendedName>
    <alternativeName>
        <fullName evidence="11">NADH-dependent fumarate reductase</fullName>
    </alternativeName>
</protein>
<keyword evidence="4" id="KW-0285">Flavoprotein</keyword>
<evidence type="ECO:0000256" key="9">
    <source>
        <dbReference type="ARBA" id="ARBA00050832"/>
    </source>
</evidence>
<name>A0A165MPK2_9APHY</name>
<keyword evidence="15" id="KW-1185">Reference proteome</keyword>
<dbReference type="PRINTS" id="PR00363">
    <property type="entry name" value="CYTOCHROMEB5"/>
</dbReference>
<comment type="cofactor">
    <cofactor evidence="1">
        <name>FAD</name>
        <dbReference type="ChEBI" id="CHEBI:57692"/>
    </cofactor>
</comment>
<reference evidence="14 15" key="1">
    <citation type="journal article" date="2016" name="Mol. Biol. Evol.">
        <title>Comparative Genomics of Early-Diverging Mushroom-Forming Fungi Provides Insights into the Origins of Lignocellulose Decay Capabilities.</title>
        <authorList>
            <person name="Nagy L.G."/>
            <person name="Riley R."/>
            <person name="Tritt A."/>
            <person name="Adam C."/>
            <person name="Daum C."/>
            <person name="Floudas D."/>
            <person name="Sun H."/>
            <person name="Yadav J.S."/>
            <person name="Pangilinan J."/>
            <person name="Larsson K.H."/>
            <person name="Matsuura K."/>
            <person name="Barry K."/>
            <person name="Labutti K."/>
            <person name="Kuo R."/>
            <person name="Ohm R.A."/>
            <person name="Bhattacharya S.S."/>
            <person name="Shirouzu T."/>
            <person name="Yoshinaga Y."/>
            <person name="Martin F.M."/>
            <person name="Grigoriev I.V."/>
            <person name="Hibbett D.S."/>
        </authorList>
    </citation>
    <scope>NUCLEOTIDE SEQUENCE [LARGE SCALE GENOMIC DNA]</scope>
    <source>
        <strain evidence="14 15">L-15889</strain>
    </source>
</reference>
<evidence type="ECO:0000256" key="6">
    <source>
        <dbReference type="ARBA" id="ARBA00022827"/>
    </source>
</evidence>
<evidence type="ECO:0000259" key="13">
    <source>
        <dbReference type="PROSITE" id="PS50255"/>
    </source>
</evidence>
<dbReference type="NCBIfam" id="TIGR01813">
    <property type="entry name" value="flavo_cyto_c"/>
    <property type="match status" value="1"/>
</dbReference>
<dbReference type="PROSITE" id="PS00191">
    <property type="entry name" value="CYTOCHROME_B5_1"/>
    <property type="match status" value="1"/>
</dbReference>
<dbReference type="STRING" id="1314783.A0A165MPK2"/>
<dbReference type="InterPro" id="IPR027477">
    <property type="entry name" value="Succ_DH/fumarate_Rdtase_cat_sf"/>
</dbReference>
<gene>
    <name evidence="14" type="ORF">DAEQUDRAFT_730877</name>
</gene>
<dbReference type="InterPro" id="IPR003953">
    <property type="entry name" value="FAD-dep_OxRdtase_2_FAD-bd"/>
</dbReference>
<dbReference type="InterPro" id="IPR001199">
    <property type="entry name" value="Cyt_B5-like_heme/steroid-bd"/>
</dbReference>
<dbReference type="Gene3D" id="3.90.700.10">
    <property type="entry name" value="Succinate dehydrogenase/fumarate reductase flavoprotein, catalytic domain"/>
    <property type="match status" value="1"/>
</dbReference>
<dbReference type="InterPro" id="IPR010960">
    <property type="entry name" value="Flavocytochrome_c"/>
</dbReference>
<evidence type="ECO:0000256" key="5">
    <source>
        <dbReference type="ARBA" id="ARBA00022723"/>
    </source>
</evidence>
<dbReference type="Gene3D" id="3.50.50.60">
    <property type="entry name" value="FAD/NAD(P)-binding domain"/>
    <property type="match status" value="1"/>
</dbReference>
<dbReference type="InterPro" id="IPR050315">
    <property type="entry name" value="FAD-oxidoreductase_2"/>
</dbReference>
<proteinExistence type="inferred from homology"/>
<evidence type="ECO:0000256" key="11">
    <source>
        <dbReference type="ARBA" id="ARBA00077246"/>
    </source>
</evidence>
<comment type="catalytic activity">
    <reaction evidence="9">
        <text>succinate + NAD(+) = fumarate + NADH + H(+)</text>
        <dbReference type="Rhea" id="RHEA:18281"/>
        <dbReference type="ChEBI" id="CHEBI:15378"/>
        <dbReference type="ChEBI" id="CHEBI:29806"/>
        <dbReference type="ChEBI" id="CHEBI:30031"/>
        <dbReference type="ChEBI" id="CHEBI:57540"/>
        <dbReference type="ChEBI" id="CHEBI:57945"/>
        <dbReference type="EC" id="1.3.1.6"/>
    </reaction>
</comment>
<dbReference type="GO" id="GO:0010181">
    <property type="term" value="F:FMN binding"/>
    <property type="evidence" value="ECO:0007669"/>
    <property type="project" value="InterPro"/>
</dbReference>
<dbReference type="PANTHER" id="PTHR43400">
    <property type="entry name" value="FUMARATE REDUCTASE"/>
    <property type="match status" value="1"/>
</dbReference>
<feature type="compositionally biased region" description="Low complexity" evidence="12">
    <location>
        <begin position="482"/>
        <end position="491"/>
    </location>
</feature>
<dbReference type="SUPFAM" id="SSF51905">
    <property type="entry name" value="FAD/NAD(P)-binding domain"/>
    <property type="match status" value="1"/>
</dbReference>
<evidence type="ECO:0000256" key="12">
    <source>
        <dbReference type="SAM" id="MobiDB-lite"/>
    </source>
</evidence>
<evidence type="ECO:0000256" key="1">
    <source>
        <dbReference type="ARBA" id="ARBA00001974"/>
    </source>
</evidence>
<evidence type="ECO:0000256" key="7">
    <source>
        <dbReference type="ARBA" id="ARBA00023002"/>
    </source>
</evidence>
<dbReference type="SMART" id="SM01117">
    <property type="entry name" value="Cyt-b5"/>
    <property type="match status" value="1"/>
</dbReference>
<dbReference type="GO" id="GO:0046872">
    <property type="term" value="F:metal ion binding"/>
    <property type="evidence" value="ECO:0007669"/>
    <property type="project" value="UniProtKB-KW"/>
</dbReference>
<feature type="region of interest" description="Disordered" evidence="12">
    <location>
        <begin position="481"/>
        <end position="505"/>
    </location>
</feature>
<keyword evidence="6" id="KW-0274">FAD</keyword>
<dbReference type="FunFam" id="3.90.700.10:FF:000007">
    <property type="entry name" value="NADH-dependent fumarate reductase"/>
    <property type="match status" value="1"/>
</dbReference>
<comment type="similarity">
    <text evidence="2">Belongs to the FAD-dependent oxidoreductase 2 family. FRD/SDH subfamily.</text>
</comment>
<dbReference type="PANTHER" id="PTHR43400:SF1">
    <property type="entry name" value="FUMARATE REDUCTASE"/>
    <property type="match status" value="1"/>
</dbReference>
<evidence type="ECO:0000313" key="14">
    <source>
        <dbReference type="EMBL" id="KZT65958.1"/>
    </source>
</evidence>
<dbReference type="InterPro" id="IPR036188">
    <property type="entry name" value="FAD/NAD-bd_sf"/>
</dbReference>
<dbReference type="InterPro" id="IPR018506">
    <property type="entry name" value="Cyt_B5_heme-BS"/>
</dbReference>
<organism evidence="14 15">
    <name type="scientific">Daedalea quercina L-15889</name>
    <dbReference type="NCBI Taxonomy" id="1314783"/>
    <lineage>
        <taxon>Eukaryota</taxon>
        <taxon>Fungi</taxon>
        <taxon>Dikarya</taxon>
        <taxon>Basidiomycota</taxon>
        <taxon>Agaricomycotina</taxon>
        <taxon>Agaricomycetes</taxon>
        <taxon>Polyporales</taxon>
        <taxon>Fomitopsis</taxon>
    </lineage>
</organism>
<dbReference type="PROSITE" id="PS50255">
    <property type="entry name" value="CYTOCHROME_B5_2"/>
    <property type="match status" value="1"/>
</dbReference>
<keyword evidence="5" id="KW-0479">Metal-binding</keyword>
<dbReference type="Gene3D" id="3.10.120.10">
    <property type="entry name" value="Cytochrome b5-like heme/steroid binding domain"/>
    <property type="match status" value="1"/>
</dbReference>
<dbReference type="SUPFAM" id="SSF56425">
    <property type="entry name" value="Succinate dehydrogenase/fumarate reductase flavoprotein, catalytic domain"/>
    <property type="match status" value="1"/>
</dbReference>
<keyword evidence="7" id="KW-0560">Oxidoreductase</keyword>